<dbReference type="GO" id="GO:0006508">
    <property type="term" value="P:proteolysis"/>
    <property type="evidence" value="ECO:0007669"/>
    <property type="project" value="UniProtKB-KW"/>
</dbReference>
<keyword evidence="3 6" id="KW-0378">Hydrolase</keyword>
<evidence type="ECO:0000259" key="8">
    <source>
        <dbReference type="Pfam" id="PF00082"/>
    </source>
</evidence>
<dbReference type="PROSITE" id="PS51892">
    <property type="entry name" value="SUBTILASE"/>
    <property type="match status" value="1"/>
</dbReference>
<comment type="caution">
    <text evidence="9">The sequence shown here is derived from an EMBL/GenBank/DDBJ whole genome shotgun (WGS) entry which is preliminary data.</text>
</comment>
<evidence type="ECO:0000256" key="2">
    <source>
        <dbReference type="ARBA" id="ARBA00022670"/>
    </source>
</evidence>
<dbReference type="InterPro" id="IPR036852">
    <property type="entry name" value="Peptidase_S8/S53_dom_sf"/>
</dbReference>
<name>A0A7C3KG52_9CYAN</name>
<comment type="similarity">
    <text evidence="1 6 7">Belongs to the peptidase S8 family.</text>
</comment>
<evidence type="ECO:0000256" key="5">
    <source>
        <dbReference type="PIRSR" id="PIRSR615500-1"/>
    </source>
</evidence>
<dbReference type="InterPro" id="IPR023827">
    <property type="entry name" value="Peptidase_S8_Asp-AS"/>
</dbReference>
<evidence type="ECO:0000256" key="7">
    <source>
        <dbReference type="RuleBase" id="RU003355"/>
    </source>
</evidence>
<organism evidence="9">
    <name type="scientific">Oscillatoriales cyanobacterium SpSt-418</name>
    <dbReference type="NCBI Taxonomy" id="2282169"/>
    <lineage>
        <taxon>Bacteria</taxon>
        <taxon>Bacillati</taxon>
        <taxon>Cyanobacteriota</taxon>
        <taxon>Cyanophyceae</taxon>
        <taxon>Oscillatoriophycideae</taxon>
        <taxon>Oscillatoriales</taxon>
    </lineage>
</organism>
<dbReference type="Pfam" id="PF00082">
    <property type="entry name" value="Peptidase_S8"/>
    <property type="match status" value="1"/>
</dbReference>
<evidence type="ECO:0000256" key="1">
    <source>
        <dbReference type="ARBA" id="ARBA00011073"/>
    </source>
</evidence>
<dbReference type="PANTHER" id="PTHR43806:SF11">
    <property type="entry name" value="CEREVISIN-RELATED"/>
    <property type="match status" value="1"/>
</dbReference>
<dbReference type="PANTHER" id="PTHR43806">
    <property type="entry name" value="PEPTIDASE S8"/>
    <property type="match status" value="1"/>
</dbReference>
<dbReference type="CDD" id="cd07480">
    <property type="entry name" value="Peptidases_S8_12"/>
    <property type="match status" value="1"/>
</dbReference>
<feature type="active site" description="Charge relay system" evidence="5 6">
    <location>
        <position position="226"/>
    </location>
</feature>
<dbReference type="InterPro" id="IPR015500">
    <property type="entry name" value="Peptidase_S8_subtilisin-rel"/>
</dbReference>
<evidence type="ECO:0000313" key="9">
    <source>
        <dbReference type="EMBL" id="HFM98482.1"/>
    </source>
</evidence>
<evidence type="ECO:0000256" key="4">
    <source>
        <dbReference type="ARBA" id="ARBA00022825"/>
    </source>
</evidence>
<proteinExistence type="inferred from homology"/>
<evidence type="ECO:0000256" key="6">
    <source>
        <dbReference type="PROSITE-ProRule" id="PRU01240"/>
    </source>
</evidence>
<feature type="domain" description="Peptidase S8/S53" evidence="8">
    <location>
        <begin position="187"/>
        <end position="430"/>
    </location>
</feature>
<dbReference type="Gene3D" id="3.40.50.200">
    <property type="entry name" value="Peptidase S8/S53 domain"/>
    <property type="match status" value="1"/>
</dbReference>
<dbReference type="EMBL" id="DSRU01000173">
    <property type="protein sequence ID" value="HFM98482.1"/>
    <property type="molecule type" value="Genomic_DNA"/>
</dbReference>
<dbReference type="PROSITE" id="PS00138">
    <property type="entry name" value="SUBTILASE_SER"/>
    <property type="match status" value="1"/>
</dbReference>
<dbReference type="AlphaFoldDB" id="A0A7C3KG52"/>
<feature type="active site" description="Charge relay system" evidence="5 6">
    <location>
        <position position="194"/>
    </location>
</feature>
<dbReference type="InterPro" id="IPR000209">
    <property type="entry name" value="Peptidase_S8/S53_dom"/>
</dbReference>
<evidence type="ECO:0000256" key="3">
    <source>
        <dbReference type="ARBA" id="ARBA00022801"/>
    </source>
</evidence>
<reference evidence="9" key="1">
    <citation type="journal article" date="2020" name="mSystems">
        <title>Genome- and Community-Level Interaction Insights into Carbon Utilization and Element Cycling Functions of Hydrothermarchaeota in Hydrothermal Sediment.</title>
        <authorList>
            <person name="Zhou Z."/>
            <person name="Liu Y."/>
            <person name="Xu W."/>
            <person name="Pan J."/>
            <person name="Luo Z.H."/>
            <person name="Li M."/>
        </authorList>
    </citation>
    <scope>NUCLEOTIDE SEQUENCE [LARGE SCALE GENOMIC DNA]</scope>
    <source>
        <strain evidence="9">SpSt-418</strain>
    </source>
</reference>
<dbReference type="InterPro" id="IPR023828">
    <property type="entry name" value="Peptidase_S8_Ser-AS"/>
</dbReference>
<dbReference type="PROSITE" id="PS00136">
    <property type="entry name" value="SUBTILASE_ASP"/>
    <property type="match status" value="1"/>
</dbReference>
<sequence length="449" mass="47209">MSQPQTTGRYLVLLEDDAMDAGMSAISNSTGVKDLAQSRDFADSAVTPQALGGTDGVVFNELGVAVITLHGDQIQSLNREAAHSPAIIAIEPERVVYAISEPSYGRGMRLFPTFQPTPSAQSAVNPSMDYLKGYRDAINQLVDHLLGGNPQNEVVVDGALPPTVLDPAFTWGLQYTGVNSSPYSGLGIRVAVLDTGFDLTHPDFEGRGVMSKSFIEGQEVQDGNGHGTHCIGTACGPQSPSTQPRYGVAYNAQIYAGKVLSDEGSGEDGGILAGIDWAIANGCRIISMSLGAPVQQGQSYSKVYERVGRRALRRNTLIIAAAGNDSWRSNNLIVPVSHPANCPSIMAVAALDSKLQIATFSNGGLNPRGGQIDIAAPGVDVYSAWPMPTRYNVISGTSMATPHVAGIAALMAEATEASGRDLWAELMLAAKRLPLSSRDVGSGLVQAPE</sequence>
<gene>
    <name evidence="9" type="ORF">ENR64_12135</name>
</gene>
<keyword evidence="2 6" id="KW-0645">Protease</keyword>
<dbReference type="InterPro" id="IPR050131">
    <property type="entry name" value="Peptidase_S8_subtilisin-like"/>
</dbReference>
<keyword evidence="4 6" id="KW-0720">Serine protease</keyword>
<dbReference type="GO" id="GO:0004252">
    <property type="term" value="F:serine-type endopeptidase activity"/>
    <property type="evidence" value="ECO:0007669"/>
    <property type="project" value="UniProtKB-UniRule"/>
</dbReference>
<feature type="active site" description="Charge relay system" evidence="5 6">
    <location>
        <position position="398"/>
    </location>
</feature>
<protein>
    <submittedName>
        <fullName evidence="9">Protease</fullName>
    </submittedName>
</protein>
<dbReference type="PRINTS" id="PR00723">
    <property type="entry name" value="SUBTILISIN"/>
</dbReference>
<accession>A0A7C3KG52</accession>
<dbReference type="SUPFAM" id="SSF52743">
    <property type="entry name" value="Subtilisin-like"/>
    <property type="match status" value="1"/>
</dbReference>